<name>A0A151ZK30_TIELA</name>
<dbReference type="InParanoid" id="A0A151ZK30"/>
<comment type="caution">
    <text evidence="1">The sequence shown here is derived from an EMBL/GenBank/DDBJ whole genome shotgun (WGS) entry which is preliminary data.</text>
</comment>
<evidence type="ECO:0000313" key="1">
    <source>
        <dbReference type="EMBL" id="KYQ94240.1"/>
    </source>
</evidence>
<dbReference type="FunCoup" id="A0A151ZK30">
    <property type="interactions" value="371"/>
</dbReference>
<proteinExistence type="predicted"/>
<gene>
    <name evidence="1" type="ORF">DLAC_04534</name>
</gene>
<reference evidence="1 2" key="1">
    <citation type="submission" date="2015-12" db="EMBL/GenBank/DDBJ databases">
        <title>Dictyostelia acquired genes for synthesis and detection of signals that induce cell-type specialization by lateral gene transfer from prokaryotes.</title>
        <authorList>
            <person name="Gloeckner G."/>
            <person name="Schaap P."/>
        </authorList>
    </citation>
    <scope>NUCLEOTIDE SEQUENCE [LARGE SCALE GENOMIC DNA]</scope>
    <source>
        <strain evidence="1 2">TK</strain>
    </source>
</reference>
<dbReference type="Proteomes" id="UP000076078">
    <property type="component" value="Unassembled WGS sequence"/>
</dbReference>
<dbReference type="OMA" id="QCLFTHT"/>
<dbReference type="EMBL" id="LODT01000022">
    <property type="protein sequence ID" value="KYQ94240.1"/>
    <property type="molecule type" value="Genomic_DNA"/>
</dbReference>
<protein>
    <submittedName>
        <fullName evidence="1">Uncharacterized protein</fullName>
    </submittedName>
</protein>
<dbReference type="AlphaFoldDB" id="A0A151ZK30"/>
<keyword evidence="2" id="KW-1185">Reference proteome</keyword>
<organism evidence="1 2">
    <name type="scientific">Tieghemostelium lacteum</name>
    <name type="common">Slime mold</name>
    <name type="synonym">Dictyostelium lacteum</name>
    <dbReference type="NCBI Taxonomy" id="361077"/>
    <lineage>
        <taxon>Eukaryota</taxon>
        <taxon>Amoebozoa</taxon>
        <taxon>Evosea</taxon>
        <taxon>Eumycetozoa</taxon>
        <taxon>Dictyostelia</taxon>
        <taxon>Dictyosteliales</taxon>
        <taxon>Raperosteliaceae</taxon>
        <taxon>Tieghemostelium</taxon>
    </lineage>
</organism>
<accession>A0A151ZK30</accession>
<evidence type="ECO:0000313" key="2">
    <source>
        <dbReference type="Proteomes" id="UP000076078"/>
    </source>
</evidence>
<sequence length="310" mass="34911">MAINVDLPIDISHDTIMDPVNIPSRYKLFQASSNNTGNIFATFQYNLFDGFRVSLRSLDSRLKLSYEPPNNSELYKLAKGPLKIFFSWYDTPRGPRSADIGIGLPKIFSVYSKKYQSAFQFGLSSGLRVHSLSKSILAPFINFNFTYFGQMGWINLNIPINRKSNRIVAKHHMFFSLLGTTLLSSLEVSTRLFSKSSKILFNKFIQNNNSRSTSSGNGGGLPMSPSSTNIPNLMNPYENSVIDTIHYKIVHIGSSTEFGVRRLNNIYGITKYQLEFGLKHQFTTYGALQAVYTYTIGENTNFGLSFGFNI</sequence>
<dbReference type="OrthoDB" id="17846at2759"/>